<protein>
    <submittedName>
        <fullName evidence="1">SAM-dependent methyltransferase</fullName>
    </submittedName>
</protein>
<accession>A0A934TIF7</accession>
<keyword evidence="2" id="KW-1185">Reference proteome</keyword>
<reference evidence="1" key="1">
    <citation type="submission" date="2017-05" db="EMBL/GenBank/DDBJ databases">
        <authorList>
            <person name="Imhoff J.F."/>
            <person name="Rahn T."/>
            <person name="Kuenzel S."/>
            <person name="Neulinger S.C."/>
        </authorList>
    </citation>
    <scope>NUCLEOTIDE SEQUENCE</scope>
    <source>
        <strain evidence="1">LMG 28126</strain>
    </source>
</reference>
<dbReference type="GO" id="GO:0008168">
    <property type="term" value="F:methyltransferase activity"/>
    <property type="evidence" value="ECO:0007669"/>
    <property type="project" value="UniProtKB-KW"/>
</dbReference>
<name>A0A934TIF7_9RHOB</name>
<evidence type="ECO:0000313" key="2">
    <source>
        <dbReference type="Proteomes" id="UP000706333"/>
    </source>
</evidence>
<sequence>MTPAARVAAAIGVLDAVLAGQPAERALTGWARGARYAGSGDRGAVRDHVFHALRRRRSLAALGGALTGRGLMLGTLHEGGEDPAALFTGAGHAPAPLDMAE</sequence>
<dbReference type="EMBL" id="NHSD01000113">
    <property type="protein sequence ID" value="MBK5926259.1"/>
    <property type="molecule type" value="Genomic_DNA"/>
</dbReference>
<keyword evidence="1" id="KW-0489">Methyltransferase</keyword>
<comment type="caution">
    <text evidence="1">The sequence shown here is derived from an EMBL/GenBank/DDBJ whole genome shotgun (WGS) entry which is preliminary data.</text>
</comment>
<dbReference type="Proteomes" id="UP000706333">
    <property type="component" value="Unassembled WGS sequence"/>
</dbReference>
<organism evidence="1 2">
    <name type="scientific">Rhodobaculum claviforme</name>
    <dbReference type="NCBI Taxonomy" id="1549854"/>
    <lineage>
        <taxon>Bacteria</taxon>
        <taxon>Pseudomonadati</taxon>
        <taxon>Pseudomonadota</taxon>
        <taxon>Alphaproteobacteria</taxon>
        <taxon>Rhodobacterales</taxon>
        <taxon>Paracoccaceae</taxon>
        <taxon>Rhodobaculum</taxon>
    </lineage>
</organism>
<feature type="non-terminal residue" evidence="1">
    <location>
        <position position="101"/>
    </location>
</feature>
<reference evidence="1" key="2">
    <citation type="journal article" date="2020" name="Microorganisms">
        <title>Osmotic Adaptation and Compatible Solute Biosynthesis of Phototrophic Bacteria as Revealed from Genome Analyses.</title>
        <authorList>
            <person name="Imhoff J.F."/>
            <person name="Rahn T."/>
            <person name="Kunzel S."/>
            <person name="Keller A."/>
            <person name="Neulinger S.C."/>
        </authorList>
    </citation>
    <scope>NUCLEOTIDE SEQUENCE</scope>
    <source>
        <strain evidence="1">LMG 28126</strain>
    </source>
</reference>
<proteinExistence type="predicted"/>
<evidence type="ECO:0000313" key="1">
    <source>
        <dbReference type="EMBL" id="MBK5926259.1"/>
    </source>
</evidence>
<dbReference type="AlphaFoldDB" id="A0A934TIF7"/>
<gene>
    <name evidence="1" type="ORF">CCR87_02630</name>
</gene>
<dbReference type="GO" id="GO:0032259">
    <property type="term" value="P:methylation"/>
    <property type="evidence" value="ECO:0007669"/>
    <property type="project" value="UniProtKB-KW"/>
</dbReference>
<keyword evidence="1" id="KW-0808">Transferase</keyword>